<dbReference type="Gene3D" id="2.70.170.10">
    <property type="entry name" value="Neurotransmitter-gated ion-channel ligand-binding domain"/>
    <property type="match status" value="1"/>
</dbReference>
<dbReference type="OrthoDB" id="407674at2759"/>
<dbReference type="InterPro" id="IPR006028">
    <property type="entry name" value="GABAA/Glycine_rcpt"/>
</dbReference>
<comment type="caution">
    <text evidence="14">The sequence shown here is derived from an EMBL/GenBank/DDBJ whole genome shotgun (WGS) entry which is preliminary data.</text>
</comment>
<dbReference type="PRINTS" id="PR00252">
    <property type="entry name" value="NRIONCHANNEL"/>
</dbReference>
<dbReference type="PRINTS" id="PR00253">
    <property type="entry name" value="GABAARECEPTR"/>
</dbReference>
<dbReference type="GO" id="GO:0005886">
    <property type="term" value="C:plasma membrane"/>
    <property type="evidence" value="ECO:0007669"/>
    <property type="project" value="UniProtKB-SubCell"/>
</dbReference>
<accession>A0A8B6CHY4</accession>
<dbReference type="Pfam" id="PF02931">
    <property type="entry name" value="Neur_chan_LBD"/>
    <property type="match status" value="1"/>
</dbReference>
<dbReference type="PANTHER" id="PTHR18945">
    <property type="entry name" value="NEUROTRANSMITTER GATED ION CHANNEL"/>
    <property type="match status" value="1"/>
</dbReference>
<evidence type="ECO:0000256" key="10">
    <source>
        <dbReference type="ARBA" id="ARBA00023303"/>
    </source>
</evidence>
<dbReference type="AlphaFoldDB" id="A0A8B6CHY4"/>
<keyword evidence="9 11" id="KW-0472">Membrane</keyword>
<keyword evidence="5 11" id="KW-0812">Transmembrane</keyword>
<keyword evidence="4" id="KW-1003">Cell membrane</keyword>
<comment type="similarity">
    <text evidence="11">Belongs to the ligand-gated ion channel (TC 1.A.9) family.</text>
</comment>
<comment type="subcellular location">
    <subcellularLocation>
        <location evidence="2">Cell membrane</location>
    </subcellularLocation>
    <subcellularLocation>
        <location evidence="1">Membrane</location>
        <topology evidence="1">Multi-pass membrane protein</topology>
    </subcellularLocation>
</comment>
<gene>
    <name evidence="14" type="ORF">MGAL_10B077178</name>
</gene>
<evidence type="ECO:0000313" key="15">
    <source>
        <dbReference type="Proteomes" id="UP000596742"/>
    </source>
</evidence>
<protein>
    <submittedName>
        <fullName evidence="14">Uncharacterized protein</fullName>
    </submittedName>
</protein>
<keyword evidence="15" id="KW-1185">Reference proteome</keyword>
<dbReference type="SUPFAM" id="SSF90112">
    <property type="entry name" value="Neurotransmitter-gated ion-channel transmembrane pore"/>
    <property type="match status" value="1"/>
</dbReference>
<sequence>DFSTTCYLRQIWNDHRLKFNYTNITLQLDREEINKLWVPDTFFPESKFELTNSVISNTLLHIHHDGTVVYSLRFHVKFACSMDFHLYPLDVQSCVIHLESYGFTSDVVVYLWVKDKPVTIQNAILPLYNIENTPTTSVELCDVNSFPGENEFSCLQLTIIFQRAIGYYMLEIFVPDMLIVIMSWVSFWLHPLAVPGRISLGAITVLTMSSQGSTARLNAPQPERKVSEETAVEMAAKRKEIHVYDNVLASKQMSEEEADKIAKKKYRESQGNDMDPNFDDNRRPYLPLAKKIDIISRRAFPAIYACYIFLFWVIVGNV</sequence>
<comment type="caution">
    <text evidence="11">Lacks conserved residue(s) required for the propagation of feature annotation.</text>
</comment>
<evidence type="ECO:0000256" key="2">
    <source>
        <dbReference type="ARBA" id="ARBA00004236"/>
    </source>
</evidence>
<organism evidence="14 15">
    <name type="scientific">Mytilus galloprovincialis</name>
    <name type="common">Mediterranean mussel</name>
    <dbReference type="NCBI Taxonomy" id="29158"/>
    <lineage>
        <taxon>Eukaryota</taxon>
        <taxon>Metazoa</taxon>
        <taxon>Spiralia</taxon>
        <taxon>Lophotrochozoa</taxon>
        <taxon>Mollusca</taxon>
        <taxon>Bivalvia</taxon>
        <taxon>Autobranchia</taxon>
        <taxon>Pteriomorphia</taxon>
        <taxon>Mytilida</taxon>
        <taxon>Mytiloidea</taxon>
        <taxon>Mytilidae</taxon>
        <taxon>Mytilinae</taxon>
        <taxon>Mytilus</taxon>
    </lineage>
</organism>
<evidence type="ECO:0000256" key="4">
    <source>
        <dbReference type="ARBA" id="ARBA00022475"/>
    </source>
</evidence>
<evidence type="ECO:0000256" key="8">
    <source>
        <dbReference type="ARBA" id="ARBA00023065"/>
    </source>
</evidence>
<keyword evidence="3 11" id="KW-0813">Transport</keyword>
<dbReference type="InterPro" id="IPR018000">
    <property type="entry name" value="Neurotransmitter_ion_chnl_CS"/>
</dbReference>
<feature type="transmembrane region" description="Helical" evidence="11">
    <location>
        <begin position="165"/>
        <end position="189"/>
    </location>
</feature>
<dbReference type="InterPro" id="IPR006029">
    <property type="entry name" value="Neurotrans-gated_channel_TM"/>
</dbReference>
<dbReference type="Proteomes" id="UP000596742">
    <property type="component" value="Unassembled WGS sequence"/>
</dbReference>
<dbReference type="InterPro" id="IPR036719">
    <property type="entry name" value="Neuro-gated_channel_TM_sf"/>
</dbReference>
<feature type="domain" description="Neurotransmitter-gated ion-channel ligand-binding" evidence="12">
    <location>
        <begin position="2"/>
        <end position="163"/>
    </location>
</feature>
<dbReference type="GO" id="GO:0005230">
    <property type="term" value="F:extracellular ligand-gated monoatomic ion channel activity"/>
    <property type="evidence" value="ECO:0007669"/>
    <property type="project" value="InterPro"/>
</dbReference>
<keyword evidence="8 11" id="KW-0406">Ion transport</keyword>
<name>A0A8B6CHY4_MYTGA</name>
<feature type="non-terminal residue" evidence="14">
    <location>
        <position position="318"/>
    </location>
</feature>
<evidence type="ECO:0000313" key="14">
    <source>
        <dbReference type="EMBL" id="VDI05306.1"/>
    </source>
</evidence>
<evidence type="ECO:0000256" key="6">
    <source>
        <dbReference type="ARBA" id="ARBA00022729"/>
    </source>
</evidence>
<proteinExistence type="inferred from homology"/>
<evidence type="ECO:0000256" key="9">
    <source>
        <dbReference type="ARBA" id="ARBA00023136"/>
    </source>
</evidence>
<dbReference type="GO" id="GO:0004888">
    <property type="term" value="F:transmembrane signaling receptor activity"/>
    <property type="evidence" value="ECO:0007669"/>
    <property type="project" value="InterPro"/>
</dbReference>
<evidence type="ECO:0000259" key="12">
    <source>
        <dbReference type="Pfam" id="PF02931"/>
    </source>
</evidence>
<dbReference type="InterPro" id="IPR006201">
    <property type="entry name" value="Neur_channel"/>
</dbReference>
<dbReference type="InterPro" id="IPR006202">
    <property type="entry name" value="Neur_chan_lig-bd"/>
</dbReference>
<reference evidence="14" key="1">
    <citation type="submission" date="2018-11" db="EMBL/GenBank/DDBJ databases">
        <authorList>
            <person name="Alioto T."/>
            <person name="Alioto T."/>
        </authorList>
    </citation>
    <scope>NUCLEOTIDE SEQUENCE</scope>
</reference>
<keyword evidence="7 11" id="KW-1133">Transmembrane helix</keyword>
<feature type="transmembrane region" description="Helical" evidence="11">
    <location>
        <begin position="299"/>
        <end position="315"/>
    </location>
</feature>
<evidence type="ECO:0000259" key="13">
    <source>
        <dbReference type="Pfam" id="PF02932"/>
    </source>
</evidence>
<evidence type="ECO:0000256" key="11">
    <source>
        <dbReference type="RuleBase" id="RU000687"/>
    </source>
</evidence>
<keyword evidence="6" id="KW-0732">Signal</keyword>
<feature type="domain" description="Neurotransmitter-gated ion-channel transmembrane" evidence="13">
    <location>
        <begin position="173"/>
        <end position="212"/>
    </location>
</feature>
<dbReference type="SUPFAM" id="SSF63712">
    <property type="entry name" value="Nicotinic receptor ligand binding domain-like"/>
    <property type="match status" value="1"/>
</dbReference>
<keyword evidence="10 11" id="KW-0407">Ion channel</keyword>
<dbReference type="InterPro" id="IPR038050">
    <property type="entry name" value="Neuro_actylchol_rec"/>
</dbReference>
<evidence type="ECO:0000256" key="1">
    <source>
        <dbReference type="ARBA" id="ARBA00004141"/>
    </source>
</evidence>
<dbReference type="EMBL" id="UYJE01001799">
    <property type="protein sequence ID" value="VDI05306.1"/>
    <property type="molecule type" value="Genomic_DNA"/>
</dbReference>
<dbReference type="Gene3D" id="1.20.58.390">
    <property type="entry name" value="Neurotransmitter-gated ion-channel transmembrane domain"/>
    <property type="match status" value="1"/>
</dbReference>
<dbReference type="PROSITE" id="PS00236">
    <property type="entry name" value="NEUROTR_ION_CHANNEL"/>
    <property type="match status" value="1"/>
</dbReference>
<evidence type="ECO:0000256" key="3">
    <source>
        <dbReference type="ARBA" id="ARBA00022448"/>
    </source>
</evidence>
<evidence type="ECO:0000256" key="5">
    <source>
        <dbReference type="ARBA" id="ARBA00022692"/>
    </source>
</evidence>
<dbReference type="Pfam" id="PF02932">
    <property type="entry name" value="Neur_chan_memb"/>
    <property type="match status" value="1"/>
</dbReference>
<evidence type="ECO:0000256" key="7">
    <source>
        <dbReference type="ARBA" id="ARBA00022989"/>
    </source>
</evidence>
<dbReference type="InterPro" id="IPR036734">
    <property type="entry name" value="Neur_chan_lig-bd_sf"/>
</dbReference>